<dbReference type="InterPro" id="IPR050177">
    <property type="entry name" value="Lipid_A_modif_metabolic_enz"/>
</dbReference>
<dbReference type="InterPro" id="IPR011051">
    <property type="entry name" value="RmlC_Cupin_sf"/>
</dbReference>
<evidence type="ECO:0000313" key="3">
    <source>
        <dbReference type="EMBL" id="XBH06175.1"/>
    </source>
</evidence>
<dbReference type="InterPro" id="IPR001509">
    <property type="entry name" value="Epimerase_deHydtase"/>
</dbReference>
<dbReference type="AlphaFoldDB" id="A0AAU7CLQ8"/>
<feature type="domain" description="NAD-dependent epimerase/dehydratase" evidence="1">
    <location>
        <begin position="4"/>
        <end position="187"/>
    </location>
</feature>
<dbReference type="Pfam" id="PF01370">
    <property type="entry name" value="Epimerase"/>
    <property type="match status" value="1"/>
</dbReference>
<proteinExistence type="predicted"/>
<dbReference type="SUPFAM" id="SSF51182">
    <property type="entry name" value="RmlC-like cupins"/>
    <property type="match status" value="1"/>
</dbReference>
<dbReference type="Gene3D" id="2.60.120.10">
    <property type="entry name" value="Jelly Rolls"/>
    <property type="match status" value="1"/>
</dbReference>
<name>A0AAU7CLQ8_9BACT</name>
<protein>
    <submittedName>
        <fullName evidence="3">NAD-dependent epimerase/dehydratase family protein</fullName>
    </submittedName>
</protein>
<dbReference type="InterPro" id="IPR036291">
    <property type="entry name" value="NAD(P)-bd_dom_sf"/>
</dbReference>
<feature type="domain" description="Capsular polysaccharide assembling protein CapF C-terminal" evidence="2">
    <location>
        <begin position="259"/>
        <end position="368"/>
    </location>
</feature>
<sequence length="378" mass="42755">MKTVLITGAGGFVGRNLVARLKHREDVTLIAVHRETAEAELRDGLARADVIVHLAGVNRPETPDEFETGNAGYTETLCRLLRELGRRPRLIVSSSIQAEFDNPYGLSKRRSEEIVAQFARETGAEVAVFRLKNVFGKWCRPNYNSVVATFCHNIAHDLPIQVNDPDRAVELVFVDDVVAAILNEMDQPGPRAGVIVTPDPIPSHTISLGDLADRIRSFHAMQPTLRVPDFSLRFNQQLYATYLSYVDPRRWEYGLEIKSDNRGNLAEFIKSPWFGQIFISRTHPGITRGNHFHHTKTEKFLVIAGEGLIKFRHVERDEVIEHRVRGEDYRVVEIPPGYTHSITNVGATEMITLFWASEIFDPERPDTYFVSVDQRGAS</sequence>
<evidence type="ECO:0000259" key="2">
    <source>
        <dbReference type="Pfam" id="PF14667"/>
    </source>
</evidence>
<dbReference type="InterPro" id="IPR014710">
    <property type="entry name" value="RmlC-like_jellyroll"/>
</dbReference>
<dbReference type="PANTHER" id="PTHR43245:SF55">
    <property type="entry name" value="NAD(P)-BINDING DOMAIN-CONTAINING PROTEIN"/>
    <property type="match status" value="1"/>
</dbReference>
<dbReference type="InterPro" id="IPR029303">
    <property type="entry name" value="CapF_C"/>
</dbReference>
<dbReference type="SUPFAM" id="SSF51735">
    <property type="entry name" value="NAD(P)-binding Rossmann-fold domains"/>
    <property type="match status" value="1"/>
</dbReference>
<gene>
    <name evidence="3" type="ORF">V5E97_09100</name>
</gene>
<dbReference type="PANTHER" id="PTHR43245">
    <property type="entry name" value="BIFUNCTIONAL POLYMYXIN RESISTANCE PROTEIN ARNA"/>
    <property type="match status" value="1"/>
</dbReference>
<accession>A0AAU7CLQ8</accession>
<dbReference type="Gene3D" id="3.40.50.720">
    <property type="entry name" value="NAD(P)-binding Rossmann-like Domain"/>
    <property type="match status" value="1"/>
</dbReference>
<dbReference type="CDD" id="cd07007">
    <property type="entry name" value="cupin_CapF-like_C"/>
    <property type="match status" value="1"/>
</dbReference>
<organism evidence="3">
    <name type="scientific">Singulisphaera sp. Ch08</name>
    <dbReference type="NCBI Taxonomy" id="3120278"/>
    <lineage>
        <taxon>Bacteria</taxon>
        <taxon>Pseudomonadati</taxon>
        <taxon>Planctomycetota</taxon>
        <taxon>Planctomycetia</taxon>
        <taxon>Isosphaerales</taxon>
        <taxon>Isosphaeraceae</taxon>
        <taxon>Singulisphaera</taxon>
    </lineage>
</organism>
<dbReference type="RefSeq" id="WP_406699025.1">
    <property type="nucleotide sequence ID" value="NZ_CP155447.1"/>
</dbReference>
<dbReference type="EMBL" id="CP155447">
    <property type="protein sequence ID" value="XBH06175.1"/>
    <property type="molecule type" value="Genomic_DNA"/>
</dbReference>
<dbReference type="Pfam" id="PF14667">
    <property type="entry name" value="Polysacc_synt_C"/>
    <property type="match status" value="1"/>
</dbReference>
<evidence type="ECO:0000259" key="1">
    <source>
        <dbReference type="Pfam" id="PF01370"/>
    </source>
</evidence>
<reference evidence="3" key="1">
    <citation type="submission" date="2024-05" db="EMBL/GenBank/DDBJ databases">
        <title>Planctomycetes of the genus Singulisphaera possess chitinolytic capabilities.</title>
        <authorList>
            <person name="Ivanova A."/>
        </authorList>
    </citation>
    <scope>NUCLEOTIDE SEQUENCE</scope>
    <source>
        <strain evidence="3">Ch08T</strain>
    </source>
</reference>